<dbReference type="SMART" id="SM01119">
    <property type="entry name" value="D-ser_dehydrat"/>
    <property type="match status" value="1"/>
</dbReference>
<dbReference type="PANTHER" id="PTHR28004">
    <property type="entry name" value="ZGC:162816-RELATED"/>
    <property type="match status" value="1"/>
</dbReference>
<evidence type="ECO:0000256" key="1">
    <source>
        <dbReference type="ARBA" id="ARBA00005323"/>
    </source>
</evidence>
<dbReference type="Gene3D" id="2.40.37.20">
    <property type="entry name" value="D-serine dehydratase-like domain"/>
    <property type="match status" value="1"/>
</dbReference>
<evidence type="ECO:0000313" key="5">
    <source>
        <dbReference type="Proteomes" id="UP000294604"/>
    </source>
</evidence>
<dbReference type="Gene3D" id="3.20.20.10">
    <property type="entry name" value="Alanine racemase"/>
    <property type="match status" value="1"/>
</dbReference>
<dbReference type="Proteomes" id="UP000294604">
    <property type="component" value="Unassembled WGS sequence"/>
</dbReference>
<dbReference type="InterPro" id="IPR042208">
    <property type="entry name" value="D-ser_dehydrat-like_sf"/>
</dbReference>
<protein>
    <submittedName>
        <fullName evidence="4">D-threo-3-hydroxyaspartate dehydratase</fullName>
        <ecNumber evidence="4">4.3.1.27</ecNumber>
    </submittedName>
</protein>
<keyword evidence="2 4" id="KW-0456">Lyase</keyword>
<dbReference type="RefSeq" id="WP_134084775.1">
    <property type="nucleotide sequence ID" value="NZ_PECL01000008.1"/>
</dbReference>
<dbReference type="EMBL" id="PECL01000008">
    <property type="protein sequence ID" value="TEA03438.1"/>
    <property type="molecule type" value="Genomic_DNA"/>
</dbReference>
<dbReference type="InterPro" id="IPR001608">
    <property type="entry name" value="Ala_racemase_N"/>
</dbReference>
<name>A0A4R8SSL9_9MYCO</name>
<dbReference type="InterPro" id="IPR029066">
    <property type="entry name" value="PLP-binding_barrel"/>
</dbReference>
<dbReference type="Pfam" id="PF01168">
    <property type="entry name" value="Ala_racemase_N"/>
    <property type="match status" value="1"/>
</dbReference>
<dbReference type="PANTHER" id="PTHR28004:SF2">
    <property type="entry name" value="D-SERINE DEHYDRATASE"/>
    <property type="match status" value="1"/>
</dbReference>
<organism evidence="4 5">
    <name type="scientific">Mycobacteroides salmoniphilum</name>
    <dbReference type="NCBI Taxonomy" id="404941"/>
    <lineage>
        <taxon>Bacteria</taxon>
        <taxon>Bacillati</taxon>
        <taxon>Actinomycetota</taxon>
        <taxon>Actinomycetes</taxon>
        <taxon>Mycobacteriales</taxon>
        <taxon>Mycobacteriaceae</taxon>
        <taxon>Mycobacteroides</taxon>
    </lineage>
</organism>
<reference evidence="4 5" key="1">
    <citation type="journal article" date="2019" name="Sci. Rep.">
        <title>Extended insight into the Mycobacterium chelonae-abscessus complex through whole genome sequencing of Mycobacterium salmoniphilum outbreak and Mycobacterium salmoniphilum-like strains.</title>
        <authorList>
            <person name="Behra P.R.K."/>
            <person name="Das S."/>
            <person name="Pettersson B.M.F."/>
            <person name="Shirreff L."/>
            <person name="DuCote T."/>
            <person name="Jacobsson K.G."/>
            <person name="Ennis D.G."/>
            <person name="Kirsebom L.A."/>
        </authorList>
    </citation>
    <scope>NUCLEOTIDE SEQUENCE [LARGE SCALE GENOMIC DNA]</scope>
    <source>
        <strain evidence="4 5">CCUG 60884</strain>
    </source>
</reference>
<comment type="similarity">
    <text evidence="1">Belongs to the DSD1 family.</text>
</comment>
<feature type="domain" description="D-serine dehydratase-like" evidence="3">
    <location>
        <begin position="254"/>
        <end position="344"/>
    </location>
</feature>
<dbReference type="InterPro" id="IPR026956">
    <property type="entry name" value="D-ser_dehydrat-like_dom"/>
</dbReference>
<dbReference type="GO" id="GO:0008721">
    <property type="term" value="F:D-serine ammonia-lyase activity"/>
    <property type="evidence" value="ECO:0007669"/>
    <property type="project" value="TreeGrafter"/>
</dbReference>
<sequence length="360" mass="37844">MSDTTEPGGLDDIDTPFLAVDLAVMDRNIERLAGRLRSTGVQLRPHAKSHKCVEIAQRQIDSGATGLTVATIGEAEVFAEAGFTDLFIAYPLWLTPQKAHRLRRVAARAELRVAVDSVAGAQQLAEHLGDLPITVVVEIDSGHHRTGVAPAEAGVVAAAARSARLNVVGVFTFPGHGYTPGQRAEVAAQESRALDAAADSLRAAGIEPSVRSGGSTPTVDSADNTVLTEVRPGVYPFNDAQQFELDVCTLDDIALSAVTTVVHTRGRTAIVDAGSKILGADRPAWATGFGRLIDEPDARIVALSEHHATIEFPGVAPSPGTRLRIAPNHLCNAVNLVDSLVIATADGPRHWAVAARGTNT</sequence>
<evidence type="ECO:0000256" key="2">
    <source>
        <dbReference type="ARBA" id="ARBA00023239"/>
    </source>
</evidence>
<evidence type="ECO:0000313" key="4">
    <source>
        <dbReference type="EMBL" id="TEA03438.1"/>
    </source>
</evidence>
<proteinExistence type="inferred from homology"/>
<dbReference type="InterPro" id="IPR051466">
    <property type="entry name" value="D-amino_acid_metab_enzyme"/>
</dbReference>
<gene>
    <name evidence="4" type="primary">dthadh</name>
    <name evidence="4" type="ORF">CCUG60884_02288</name>
</gene>
<dbReference type="Pfam" id="PF14031">
    <property type="entry name" value="D-ser_dehydrat"/>
    <property type="match status" value="1"/>
</dbReference>
<comment type="caution">
    <text evidence="4">The sequence shown here is derived from an EMBL/GenBank/DDBJ whole genome shotgun (WGS) entry which is preliminary data.</text>
</comment>
<accession>A0A4R8SSL9</accession>
<dbReference type="AlphaFoldDB" id="A0A4R8SSL9"/>
<evidence type="ECO:0000259" key="3">
    <source>
        <dbReference type="SMART" id="SM01119"/>
    </source>
</evidence>
<dbReference type="EC" id="4.3.1.27" evidence="4"/>
<dbReference type="STRING" id="404941.GCA_002013645_02259"/>
<dbReference type="GO" id="GO:0036088">
    <property type="term" value="P:D-serine catabolic process"/>
    <property type="evidence" value="ECO:0007669"/>
    <property type="project" value="TreeGrafter"/>
</dbReference>
<dbReference type="SUPFAM" id="SSF51419">
    <property type="entry name" value="PLP-binding barrel"/>
    <property type="match status" value="1"/>
</dbReference>